<protein>
    <submittedName>
        <fullName evidence="5">NGN domain-containing protein</fullName>
    </submittedName>
</protein>
<dbReference type="GO" id="GO:0031564">
    <property type="term" value="P:transcription antitermination"/>
    <property type="evidence" value="ECO:0007669"/>
    <property type="project" value="UniProtKB-KW"/>
</dbReference>
<gene>
    <name evidence="5" type="ordered locus">Halhy_3408</name>
</gene>
<dbReference type="InterPro" id="IPR043425">
    <property type="entry name" value="NusG-like"/>
</dbReference>
<dbReference type="PANTHER" id="PTHR30265:SF4">
    <property type="entry name" value="KOW MOTIF FAMILY PROTEIN, EXPRESSED"/>
    <property type="match status" value="1"/>
</dbReference>
<dbReference type="GO" id="GO:0006354">
    <property type="term" value="P:DNA-templated transcription elongation"/>
    <property type="evidence" value="ECO:0007669"/>
    <property type="project" value="InterPro"/>
</dbReference>
<dbReference type="InterPro" id="IPR006645">
    <property type="entry name" value="NGN-like_dom"/>
</dbReference>
<reference key="2">
    <citation type="submission" date="2011-04" db="EMBL/GenBank/DDBJ databases">
        <title>Complete sequence of chromosome of Haliscomenobacter hydrossis DSM 1100.</title>
        <authorList>
            <consortium name="US DOE Joint Genome Institute (JGI-PGF)"/>
            <person name="Lucas S."/>
            <person name="Han J."/>
            <person name="Lapidus A."/>
            <person name="Bruce D."/>
            <person name="Goodwin L."/>
            <person name="Pitluck S."/>
            <person name="Peters L."/>
            <person name="Kyrpides N."/>
            <person name="Mavromatis K."/>
            <person name="Ivanova N."/>
            <person name="Ovchinnikova G."/>
            <person name="Pagani I."/>
            <person name="Daligault H."/>
            <person name="Detter J.C."/>
            <person name="Han C."/>
            <person name="Land M."/>
            <person name="Hauser L."/>
            <person name="Markowitz V."/>
            <person name="Cheng J.-F."/>
            <person name="Hugenholtz P."/>
            <person name="Woyke T."/>
            <person name="Wu D."/>
            <person name="Verbarg S."/>
            <person name="Frueling A."/>
            <person name="Brambilla E."/>
            <person name="Klenk H.-P."/>
            <person name="Eisen J.A."/>
        </authorList>
    </citation>
    <scope>NUCLEOTIDE SEQUENCE</scope>
    <source>
        <strain>DSM 1100</strain>
    </source>
</reference>
<dbReference type="NCBIfam" id="NF033644">
    <property type="entry name" value="antiterm_UpxY"/>
    <property type="match status" value="1"/>
</dbReference>
<dbReference type="OrthoDB" id="9796143at2"/>
<evidence type="ECO:0000256" key="2">
    <source>
        <dbReference type="ARBA" id="ARBA00023015"/>
    </source>
</evidence>
<evidence type="ECO:0000256" key="1">
    <source>
        <dbReference type="ARBA" id="ARBA00022814"/>
    </source>
</evidence>
<dbReference type="SUPFAM" id="SSF82679">
    <property type="entry name" value="N-utilization substance G protein NusG, N-terminal domain"/>
    <property type="match status" value="1"/>
</dbReference>
<keyword evidence="6" id="KW-1185">Reference proteome</keyword>
<evidence type="ECO:0000313" key="5">
    <source>
        <dbReference type="EMBL" id="AEE51264.1"/>
    </source>
</evidence>
<dbReference type="InterPro" id="IPR036735">
    <property type="entry name" value="NGN_dom_sf"/>
</dbReference>
<proteinExistence type="predicted"/>
<reference evidence="5 6" key="1">
    <citation type="journal article" date="2011" name="Stand. Genomic Sci.">
        <title>Complete genome sequence of Haliscomenobacter hydrossis type strain (O).</title>
        <authorList>
            <consortium name="US DOE Joint Genome Institute (JGI-PGF)"/>
            <person name="Daligault H."/>
            <person name="Lapidus A."/>
            <person name="Zeytun A."/>
            <person name="Nolan M."/>
            <person name="Lucas S."/>
            <person name="Del Rio T.G."/>
            <person name="Tice H."/>
            <person name="Cheng J.F."/>
            <person name="Tapia R."/>
            <person name="Han C."/>
            <person name="Goodwin L."/>
            <person name="Pitluck S."/>
            <person name="Liolios K."/>
            <person name="Pagani I."/>
            <person name="Ivanova N."/>
            <person name="Huntemann M."/>
            <person name="Mavromatis K."/>
            <person name="Mikhailova N."/>
            <person name="Pati A."/>
            <person name="Chen A."/>
            <person name="Palaniappan K."/>
            <person name="Land M."/>
            <person name="Hauser L."/>
            <person name="Brambilla E.M."/>
            <person name="Rohde M."/>
            <person name="Verbarg S."/>
            <person name="Goker M."/>
            <person name="Bristow J."/>
            <person name="Eisen J.A."/>
            <person name="Markowitz V."/>
            <person name="Hugenholtz P."/>
            <person name="Kyrpides N.C."/>
            <person name="Klenk H.P."/>
            <person name="Woyke T."/>
        </authorList>
    </citation>
    <scope>NUCLEOTIDE SEQUENCE [LARGE SCALE GENOMIC DNA]</scope>
    <source>
        <strain evidence="6">ATCC 27775 / DSM 1100 / LMG 10767 / O</strain>
    </source>
</reference>
<keyword evidence="2" id="KW-0805">Transcription regulation</keyword>
<evidence type="ECO:0000256" key="3">
    <source>
        <dbReference type="ARBA" id="ARBA00023163"/>
    </source>
</evidence>
<dbReference type="EMBL" id="CP002691">
    <property type="protein sequence ID" value="AEE51264.1"/>
    <property type="molecule type" value="Genomic_DNA"/>
</dbReference>
<keyword evidence="3" id="KW-0804">Transcription</keyword>
<dbReference type="AlphaFoldDB" id="F4KVF1"/>
<dbReference type="Gene3D" id="3.30.70.940">
    <property type="entry name" value="NusG, N-terminal domain"/>
    <property type="match status" value="1"/>
</dbReference>
<accession>F4KVF1</accession>
<evidence type="ECO:0000259" key="4">
    <source>
        <dbReference type="Pfam" id="PF02357"/>
    </source>
</evidence>
<dbReference type="PANTHER" id="PTHR30265">
    <property type="entry name" value="RHO-INTERACTING TRANSCRIPTION TERMINATION FACTOR NUSG"/>
    <property type="match status" value="1"/>
</dbReference>
<dbReference type="Proteomes" id="UP000008461">
    <property type="component" value="Chromosome"/>
</dbReference>
<name>F4KVF1_HALH1</name>
<dbReference type="RefSeq" id="WP_013765805.1">
    <property type="nucleotide sequence ID" value="NC_015510.1"/>
</dbReference>
<dbReference type="STRING" id="760192.Halhy_3408"/>
<feature type="domain" description="NusG-like N-terminal" evidence="4">
    <location>
        <begin position="8"/>
        <end position="100"/>
    </location>
</feature>
<sequence>MLDALEPRWFAVYTKYKREKLVSKYLQDKGVTSYLPLQTVTRMYTRKIKKIELPLINCYVFVQITKDQYVPVLETPDVVNFVKIAKDLIAIPEAEIEILRRVTGEITNVEVDKGVFKIGEEVEIISGSLFGLRGRLLQGLGSKNFVIELENLGYSLRMQMAPEILRPLPGTRGAA</sequence>
<dbReference type="eggNOG" id="COG0250">
    <property type="taxonomic scope" value="Bacteria"/>
</dbReference>
<dbReference type="HOGENOM" id="CLU_067287_5_1_10"/>
<dbReference type="KEGG" id="hhy:Halhy_3408"/>
<evidence type="ECO:0000313" key="6">
    <source>
        <dbReference type="Proteomes" id="UP000008461"/>
    </source>
</evidence>
<dbReference type="Pfam" id="PF02357">
    <property type="entry name" value="NusG"/>
    <property type="match status" value="1"/>
</dbReference>
<organism evidence="5 6">
    <name type="scientific">Haliscomenobacter hydrossis (strain ATCC 27775 / DSM 1100 / LMG 10767 / O)</name>
    <dbReference type="NCBI Taxonomy" id="760192"/>
    <lineage>
        <taxon>Bacteria</taxon>
        <taxon>Pseudomonadati</taxon>
        <taxon>Bacteroidota</taxon>
        <taxon>Saprospiria</taxon>
        <taxon>Saprospirales</taxon>
        <taxon>Haliscomenobacteraceae</taxon>
        <taxon>Haliscomenobacter</taxon>
    </lineage>
</organism>
<keyword evidence="1" id="KW-0889">Transcription antitermination</keyword>
<dbReference type="CDD" id="cd09895">
    <property type="entry name" value="NGN_SP_UpxY"/>
    <property type="match status" value="1"/>
</dbReference>